<dbReference type="EMBL" id="KV417557">
    <property type="protein sequence ID" value="KZP20155.1"/>
    <property type="molecule type" value="Genomic_DNA"/>
</dbReference>
<sequence>MYLMPQPSTSAPSAGASSGPHSSSRSRSPLRPRASSRSPALDALSPSAPHTVADWSTLLDLTPPKRHRDPLPL</sequence>
<feature type="compositionally biased region" description="Low complexity" evidence="1">
    <location>
        <begin position="7"/>
        <end position="49"/>
    </location>
</feature>
<gene>
    <name evidence="2" type="ORF">FIBSPDRAFT_861950</name>
</gene>
<organism evidence="2 3">
    <name type="scientific">Athelia psychrophila</name>
    <dbReference type="NCBI Taxonomy" id="1759441"/>
    <lineage>
        <taxon>Eukaryota</taxon>
        <taxon>Fungi</taxon>
        <taxon>Dikarya</taxon>
        <taxon>Basidiomycota</taxon>
        <taxon>Agaricomycotina</taxon>
        <taxon>Agaricomycetes</taxon>
        <taxon>Agaricomycetidae</taxon>
        <taxon>Atheliales</taxon>
        <taxon>Atheliaceae</taxon>
        <taxon>Athelia</taxon>
    </lineage>
</organism>
<keyword evidence="3" id="KW-1185">Reference proteome</keyword>
<feature type="region of interest" description="Disordered" evidence="1">
    <location>
        <begin position="1"/>
        <end position="50"/>
    </location>
</feature>
<protein>
    <submittedName>
        <fullName evidence="2">Uncharacterized protein</fullName>
    </submittedName>
</protein>
<evidence type="ECO:0000313" key="3">
    <source>
        <dbReference type="Proteomes" id="UP000076532"/>
    </source>
</evidence>
<proteinExistence type="predicted"/>
<dbReference type="Proteomes" id="UP000076532">
    <property type="component" value="Unassembled WGS sequence"/>
</dbReference>
<reference evidence="2 3" key="1">
    <citation type="journal article" date="2016" name="Mol. Biol. Evol.">
        <title>Comparative Genomics of Early-Diverging Mushroom-Forming Fungi Provides Insights into the Origins of Lignocellulose Decay Capabilities.</title>
        <authorList>
            <person name="Nagy L.G."/>
            <person name="Riley R."/>
            <person name="Tritt A."/>
            <person name="Adam C."/>
            <person name="Daum C."/>
            <person name="Floudas D."/>
            <person name="Sun H."/>
            <person name="Yadav J.S."/>
            <person name="Pangilinan J."/>
            <person name="Larsson K.H."/>
            <person name="Matsuura K."/>
            <person name="Barry K."/>
            <person name="Labutti K."/>
            <person name="Kuo R."/>
            <person name="Ohm R.A."/>
            <person name="Bhattacharya S.S."/>
            <person name="Shirouzu T."/>
            <person name="Yoshinaga Y."/>
            <person name="Martin F.M."/>
            <person name="Grigoriev I.V."/>
            <person name="Hibbett D.S."/>
        </authorList>
    </citation>
    <scope>NUCLEOTIDE SEQUENCE [LARGE SCALE GENOMIC DNA]</scope>
    <source>
        <strain evidence="2 3">CBS 109695</strain>
    </source>
</reference>
<name>A0A166ITI4_9AGAM</name>
<evidence type="ECO:0000313" key="2">
    <source>
        <dbReference type="EMBL" id="KZP20155.1"/>
    </source>
</evidence>
<evidence type="ECO:0000256" key="1">
    <source>
        <dbReference type="SAM" id="MobiDB-lite"/>
    </source>
</evidence>
<dbReference type="AlphaFoldDB" id="A0A166ITI4"/>
<accession>A0A166ITI4</accession>